<dbReference type="PANTHER" id="PTHR36115:SF4">
    <property type="entry name" value="MEMBRANE PROTEIN"/>
    <property type="match status" value="1"/>
</dbReference>
<reference evidence="8 9" key="1">
    <citation type="submission" date="2018-04" db="EMBL/GenBank/DDBJ databases">
        <title>Flavobacterium sp. nov., isolated from glacier ice.</title>
        <authorList>
            <person name="Liu Q."/>
            <person name="Xin Y.-H."/>
        </authorList>
    </citation>
    <scope>NUCLEOTIDE SEQUENCE [LARGE SCALE GENOMIC DNA]</scope>
    <source>
        <strain evidence="8 9">RB1R5</strain>
    </source>
</reference>
<dbReference type="PANTHER" id="PTHR36115">
    <property type="entry name" value="PROLINE-RICH ANTIGEN HOMOLOG-RELATED"/>
    <property type="match status" value="1"/>
</dbReference>
<evidence type="ECO:0000256" key="3">
    <source>
        <dbReference type="ARBA" id="ARBA00022692"/>
    </source>
</evidence>
<evidence type="ECO:0000259" key="7">
    <source>
        <dbReference type="Pfam" id="PF06271"/>
    </source>
</evidence>
<accession>A0A2U1JHT0</accession>
<keyword evidence="4 6" id="KW-1133">Transmembrane helix</keyword>
<dbReference type="EMBL" id="QCZI01000013">
    <property type="protein sequence ID" value="PWA04565.1"/>
    <property type="molecule type" value="Genomic_DNA"/>
</dbReference>
<comment type="subcellular location">
    <subcellularLocation>
        <location evidence="1">Cell membrane</location>
        <topology evidence="1">Multi-pass membrane protein</topology>
    </subcellularLocation>
</comment>
<organism evidence="8 9">
    <name type="scientific">Flavobacterium psychrotolerans</name>
    <dbReference type="NCBI Taxonomy" id="2169410"/>
    <lineage>
        <taxon>Bacteria</taxon>
        <taxon>Pseudomonadati</taxon>
        <taxon>Bacteroidota</taxon>
        <taxon>Flavobacteriia</taxon>
        <taxon>Flavobacteriales</taxon>
        <taxon>Flavobacteriaceae</taxon>
        <taxon>Flavobacterium</taxon>
    </lineage>
</organism>
<gene>
    <name evidence="8" type="ORF">DB895_10795</name>
</gene>
<evidence type="ECO:0000256" key="1">
    <source>
        <dbReference type="ARBA" id="ARBA00004651"/>
    </source>
</evidence>
<dbReference type="OrthoDB" id="762068at2"/>
<name>A0A2U1JHT0_9FLAO</name>
<comment type="caution">
    <text evidence="8">The sequence shown here is derived from an EMBL/GenBank/DDBJ whole genome shotgun (WGS) entry which is preliminary data.</text>
</comment>
<sequence>MENKKFTVTDDLLASNGQRFLNLTIDLFVQYIIGLSIWATLNIIAQITNNDGLYNWVGFTDRMIQFLFGMSILIFYYGITELYFSRTIAKYFTKTLVVMRNGSKPNAKTIIQRTLCRLIPFEAFTFLGKRSRGWHDSFSHTYVVRKHRFIEKKNLSDSID</sequence>
<keyword evidence="9" id="KW-1185">Reference proteome</keyword>
<evidence type="ECO:0000313" key="8">
    <source>
        <dbReference type="EMBL" id="PWA04565.1"/>
    </source>
</evidence>
<dbReference type="AlphaFoldDB" id="A0A2U1JHT0"/>
<dbReference type="Pfam" id="PF06271">
    <property type="entry name" value="RDD"/>
    <property type="match status" value="1"/>
</dbReference>
<dbReference type="RefSeq" id="WP_116725377.1">
    <property type="nucleotide sequence ID" value="NZ_QCZI01000013.1"/>
</dbReference>
<protein>
    <submittedName>
        <fullName evidence="8">RDD family protein</fullName>
    </submittedName>
</protein>
<dbReference type="InterPro" id="IPR010432">
    <property type="entry name" value="RDD"/>
</dbReference>
<proteinExistence type="predicted"/>
<evidence type="ECO:0000256" key="2">
    <source>
        <dbReference type="ARBA" id="ARBA00022475"/>
    </source>
</evidence>
<feature type="transmembrane region" description="Helical" evidence="6">
    <location>
        <begin position="20"/>
        <end position="44"/>
    </location>
</feature>
<dbReference type="InterPro" id="IPR051791">
    <property type="entry name" value="Pra-immunoreactive"/>
</dbReference>
<feature type="transmembrane region" description="Helical" evidence="6">
    <location>
        <begin position="64"/>
        <end position="84"/>
    </location>
</feature>
<dbReference type="Proteomes" id="UP000245449">
    <property type="component" value="Unassembled WGS sequence"/>
</dbReference>
<keyword evidence="5 6" id="KW-0472">Membrane</keyword>
<keyword evidence="3 6" id="KW-0812">Transmembrane</keyword>
<evidence type="ECO:0000313" key="9">
    <source>
        <dbReference type="Proteomes" id="UP000245449"/>
    </source>
</evidence>
<dbReference type="GO" id="GO:0005886">
    <property type="term" value="C:plasma membrane"/>
    <property type="evidence" value="ECO:0007669"/>
    <property type="project" value="UniProtKB-SubCell"/>
</dbReference>
<evidence type="ECO:0000256" key="4">
    <source>
        <dbReference type="ARBA" id="ARBA00022989"/>
    </source>
</evidence>
<feature type="domain" description="RDD" evidence="7">
    <location>
        <begin position="14"/>
        <end position="126"/>
    </location>
</feature>
<evidence type="ECO:0000256" key="6">
    <source>
        <dbReference type="SAM" id="Phobius"/>
    </source>
</evidence>
<keyword evidence="2" id="KW-1003">Cell membrane</keyword>
<evidence type="ECO:0000256" key="5">
    <source>
        <dbReference type="ARBA" id="ARBA00023136"/>
    </source>
</evidence>